<evidence type="ECO:0000256" key="4">
    <source>
        <dbReference type="ARBA" id="ARBA00022833"/>
    </source>
</evidence>
<evidence type="ECO:0000256" key="3">
    <source>
        <dbReference type="ARBA" id="ARBA00022801"/>
    </source>
</evidence>
<sequence>MTSMTRRGLLAGAATLAATPLLSSLGSRPAEAAAPFLNSLPPAWHRFRFGEFEATVISDGRLPLGKPVPAFPASPPAEIVGLLEGAFLPPDAATLEQNILVLNTGKQLILFDTGMGDSMGPASKMFGPTTGKMLENLRAAGIQPEQIDLVVLTHAHCDHCWGLTDASGAKVFPNAQVALSEIDLRYWTDDNNKRGPEFMTPFIDGAKKNLSAYRDRMIMVQDGKEVAPGVVALFAPGHTVGHHVYAITSGNQTMVNTGDLAHHHVLLLKKPMWEFSFDTDPKLSAQSRSRMLDRLATDKHAILSYHFPWPGLGHVTKAGEGYDWIAEPMNLSGLG</sequence>
<keyword evidence="3 7" id="KW-0378">Hydrolase</keyword>
<dbReference type="PROSITE" id="PS51318">
    <property type="entry name" value="TAT"/>
    <property type="match status" value="1"/>
</dbReference>
<dbReference type="PANTHER" id="PTHR42978">
    <property type="entry name" value="QUORUM-QUENCHING LACTONASE YTNP-RELATED-RELATED"/>
    <property type="match status" value="1"/>
</dbReference>
<comment type="similarity">
    <text evidence="1">Belongs to the metallo-beta-lactamase superfamily.</text>
</comment>
<dbReference type="EMBL" id="MLCO01000183">
    <property type="protein sequence ID" value="ONG50653.1"/>
    <property type="molecule type" value="Genomic_DNA"/>
</dbReference>
<evidence type="ECO:0000259" key="6">
    <source>
        <dbReference type="SMART" id="SM00849"/>
    </source>
</evidence>
<protein>
    <submittedName>
        <fullName evidence="7">MBL fold metallo-hydrolase</fullName>
    </submittedName>
</protein>
<keyword evidence="2" id="KW-0479">Metal-binding</keyword>
<evidence type="ECO:0000313" key="8">
    <source>
        <dbReference type="Proteomes" id="UP000188879"/>
    </source>
</evidence>
<dbReference type="InterPro" id="IPR036866">
    <property type="entry name" value="RibonucZ/Hydroxyglut_hydro"/>
</dbReference>
<dbReference type="GO" id="GO:0046872">
    <property type="term" value="F:metal ion binding"/>
    <property type="evidence" value="ECO:0007669"/>
    <property type="project" value="UniProtKB-KW"/>
</dbReference>
<reference evidence="7 8" key="1">
    <citation type="submission" date="2016-10" db="EMBL/GenBank/DDBJ databases">
        <title>Draft Genome sequence of Roseomonas sp. strain M3.</title>
        <authorList>
            <person name="Subhash Y."/>
            <person name="Lee S."/>
        </authorList>
    </citation>
    <scope>NUCLEOTIDE SEQUENCE [LARGE SCALE GENOMIC DNA]</scope>
    <source>
        <strain evidence="7 8">M3</strain>
    </source>
</reference>
<comment type="caution">
    <text evidence="7">The sequence shown here is derived from an EMBL/GenBank/DDBJ whole genome shotgun (WGS) entry which is preliminary data.</text>
</comment>
<gene>
    <name evidence="7" type="ORF">BKE38_17725</name>
</gene>
<dbReference type="CDD" id="cd07720">
    <property type="entry name" value="OPHC2-like_MBL-fold"/>
    <property type="match status" value="1"/>
</dbReference>
<evidence type="ECO:0000313" key="7">
    <source>
        <dbReference type="EMBL" id="ONG50653.1"/>
    </source>
</evidence>
<dbReference type="SMART" id="SM00849">
    <property type="entry name" value="Lactamase_B"/>
    <property type="match status" value="1"/>
</dbReference>
<dbReference type="SUPFAM" id="SSF56281">
    <property type="entry name" value="Metallo-hydrolase/oxidoreductase"/>
    <property type="match status" value="1"/>
</dbReference>
<dbReference type="Pfam" id="PF00753">
    <property type="entry name" value="Lactamase_B"/>
    <property type="match status" value="1"/>
</dbReference>
<evidence type="ECO:0000256" key="1">
    <source>
        <dbReference type="ARBA" id="ARBA00007749"/>
    </source>
</evidence>
<feature type="signal peptide" evidence="5">
    <location>
        <begin position="1"/>
        <end position="32"/>
    </location>
</feature>
<proteinExistence type="inferred from homology"/>
<evidence type="ECO:0000256" key="5">
    <source>
        <dbReference type="SAM" id="SignalP"/>
    </source>
</evidence>
<evidence type="ECO:0000256" key="2">
    <source>
        <dbReference type="ARBA" id="ARBA00022723"/>
    </source>
</evidence>
<keyword evidence="4" id="KW-0862">Zinc</keyword>
<name>A0A1V2GZG1_9PROT</name>
<dbReference type="InterPro" id="IPR001279">
    <property type="entry name" value="Metallo-B-lactamas"/>
</dbReference>
<accession>A0A1V2GZG1</accession>
<dbReference type="GO" id="GO:0016787">
    <property type="term" value="F:hydrolase activity"/>
    <property type="evidence" value="ECO:0007669"/>
    <property type="project" value="UniProtKB-KW"/>
</dbReference>
<dbReference type="InterPro" id="IPR051013">
    <property type="entry name" value="MBL_superfamily_lactonases"/>
</dbReference>
<feature type="domain" description="Metallo-beta-lactamase" evidence="6">
    <location>
        <begin position="96"/>
        <end position="306"/>
    </location>
</feature>
<dbReference type="RefSeq" id="WP_076958649.1">
    <property type="nucleotide sequence ID" value="NZ_MLCO01000183.1"/>
</dbReference>
<dbReference type="InterPro" id="IPR006311">
    <property type="entry name" value="TAT_signal"/>
</dbReference>
<keyword evidence="5" id="KW-0732">Signal</keyword>
<organism evidence="7 8">
    <name type="scientific">Teichococcus deserti</name>
    <dbReference type="NCBI Taxonomy" id="1817963"/>
    <lineage>
        <taxon>Bacteria</taxon>
        <taxon>Pseudomonadati</taxon>
        <taxon>Pseudomonadota</taxon>
        <taxon>Alphaproteobacteria</taxon>
        <taxon>Acetobacterales</taxon>
        <taxon>Roseomonadaceae</taxon>
        <taxon>Roseomonas</taxon>
    </lineage>
</organism>
<dbReference type="Gene3D" id="3.60.15.10">
    <property type="entry name" value="Ribonuclease Z/Hydroxyacylglutathione hydrolase-like"/>
    <property type="match status" value="1"/>
</dbReference>
<dbReference type="Proteomes" id="UP000188879">
    <property type="component" value="Unassembled WGS sequence"/>
</dbReference>
<feature type="chain" id="PRO_5012730950" evidence="5">
    <location>
        <begin position="33"/>
        <end position="335"/>
    </location>
</feature>
<dbReference type="AlphaFoldDB" id="A0A1V2GZG1"/>
<keyword evidence="8" id="KW-1185">Reference proteome</keyword>
<dbReference type="PANTHER" id="PTHR42978:SF6">
    <property type="entry name" value="QUORUM-QUENCHING LACTONASE YTNP-RELATED"/>
    <property type="match status" value="1"/>
</dbReference>
<dbReference type="OrthoDB" id="9773738at2"/>